<organism evidence="1 2">
    <name type="scientific">Dubosiella muris</name>
    <dbReference type="NCBI Taxonomy" id="3038133"/>
    <lineage>
        <taxon>Bacteria</taxon>
        <taxon>Bacillati</taxon>
        <taxon>Bacillota</taxon>
        <taxon>Erysipelotrichia</taxon>
        <taxon>Erysipelotrichales</taxon>
        <taxon>Erysipelotrichaceae</taxon>
        <taxon>Dubosiella</taxon>
    </lineage>
</organism>
<name>A0AC61R5W1_9FIRM</name>
<accession>A0AC61R5W1</accession>
<proteinExistence type="predicted"/>
<evidence type="ECO:0000313" key="1">
    <source>
        <dbReference type="EMBL" id="TGY65315.1"/>
    </source>
</evidence>
<dbReference type="Proteomes" id="UP000308836">
    <property type="component" value="Unassembled WGS sequence"/>
</dbReference>
<comment type="caution">
    <text evidence="1">The sequence shown here is derived from an EMBL/GenBank/DDBJ whole genome shotgun (WGS) entry which is preliminary data.</text>
</comment>
<sequence>MLSHSKLGFGLMRLPKDENGVIDQTQVQTMVDLFMHNGFTYFDTAYAYAGSENAIREALVKRYPRDTFTLADKLPAWKLKGPEDVERVFQESMEAAGVDYFDFYLLHSVEEKHLPTYEKYNTFDFLKEMKAKGKIRHIGFSYHDGPELLEQILTRHPELEFVQLQLNYLDWENEVIQAKRNYEAARRFGKPVVVMEPIKGGTLAVLPPEAEAIRKQTIPHTTPSSLALRFLAEKEGVMTILSGMSNGEQMKENTATMRNASPLTETESKAVAAITRSILSADTIPCTKCRYCVAGCPMHIAIPDLFTAYNSQRLYGEHARYQTYYNKFSSLGNPASACVACGQCEGVCPQHLSIVSLLKTVSEAFDH</sequence>
<dbReference type="EMBL" id="SRYG01000019">
    <property type="protein sequence ID" value="TGY65315.1"/>
    <property type="molecule type" value="Genomic_DNA"/>
</dbReference>
<keyword evidence="2" id="KW-1185">Reference proteome</keyword>
<protein>
    <submittedName>
        <fullName evidence="1">4Fe-4S dicluster domain-containing protein</fullName>
    </submittedName>
</protein>
<reference evidence="1" key="1">
    <citation type="submission" date="2019-04" db="EMBL/GenBank/DDBJ databases">
        <title>Microbes associate with the intestines of laboratory mice.</title>
        <authorList>
            <person name="Navarre W."/>
            <person name="Wong E."/>
            <person name="Huang K."/>
            <person name="Tropini C."/>
            <person name="Ng K."/>
            <person name="Yu B."/>
        </authorList>
    </citation>
    <scope>NUCLEOTIDE SEQUENCE</scope>
    <source>
        <strain evidence="1">NM09_H32</strain>
    </source>
</reference>
<evidence type="ECO:0000313" key="2">
    <source>
        <dbReference type="Proteomes" id="UP000308836"/>
    </source>
</evidence>
<gene>
    <name evidence="1" type="ORF">E5336_09145</name>
</gene>